<evidence type="ECO:0000259" key="4">
    <source>
        <dbReference type="Pfam" id="PF00717"/>
    </source>
</evidence>
<dbReference type="InterPro" id="IPR015927">
    <property type="entry name" value="Peptidase_S24_S26A/B/C"/>
</dbReference>
<keyword evidence="2" id="KW-0238">DNA-binding</keyword>
<dbReference type="Gene3D" id="2.10.109.10">
    <property type="entry name" value="Umud Fragment, subunit A"/>
    <property type="match status" value="1"/>
</dbReference>
<sequence>MKGLKERLLYFIEYKGLPVQMFEKIVGLSNAAVSKMGDNTRRSTIDKISKSFPELDVNWLLTGQGEMLSYGQDTESISNKVQEPTSHYGRKELNEGNGFTTYLLPMSAMGGTLTGFAAPGAMLQNCEAIISPIEDVDFAITVYGDSMAPEYPSGSRILIKKINPNIFIDWGKTYVLDTANGVIVKELHECKGKEGYVKCHSVNPDPKFSDFDVPLSEVYGVYRVLMCMSAK</sequence>
<organism evidence="5 6">
    <name type="scientific">Phocaeicola vulgatus</name>
    <name type="common">Bacteroides vulgatus</name>
    <dbReference type="NCBI Taxonomy" id="821"/>
    <lineage>
        <taxon>Bacteria</taxon>
        <taxon>Pseudomonadati</taxon>
        <taxon>Bacteroidota</taxon>
        <taxon>Bacteroidia</taxon>
        <taxon>Bacteroidales</taxon>
        <taxon>Bacteroidaceae</taxon>
        <taxon>Phocaeicola</taxon>
    </lineage>
</organism>
<dbReference type="GO" id="GO:0003677">
    <property type="term" value="F:DNA binding"/>
    <property type="evidence" value="ECO:0007669"/>
    <property type="project" value="UniProtKB-KW"/>
</dbReference>
<dbReference type="EMBL" id="CYZI01000030">
    <property type="protein sequence ID" value="CUP12377.1"/>
    <property type="molecule type" value="Genomic_DNA"/>
</dbReference>
<keyword evidence="3" id="KW-0804">Transcription</keyword>
<protein>
    <submittedName>
        <fullName evidence="5">Helix-turn-helix domain-containing protein</fullName>
    </submittedName>
</protein>
<dbReference type="PANTHER" id="PTHR40661">
    <property type="match status" value="1"/>
</dbReference>
<proteinExistence type="predicted"/>
<gene>
    <name evidence="5" type="ORF">ERS852457_03500</name>
</gene>
<name>A0A174KQR7_PHOVU</name>
<dbReference type="Proteomes" id="UP000095333">
    <property type="component" value="Unassembled WGS sequence"/>
</dbReference>
<feature type="domain" description="Peptidase S24/S26A/S26B/S26C" evidence="4">
    <location>
        <begin position="134"/>
        <end position="210"/>
    </location>
</feature>
<dbReference type="PANTHER" id="PTHR40661:SF1">
    <property type="entry name" value="HTH CRO_C1-TYPE DOMAIN-CONTAINING PROTEIN"/>
    <property type="match status" value="1"/>
</dbReference>
<dbReference type="SUPFAM" id="SSF51306">
    <property type="entry name" value="LexA/Signal peptidase"/>
    <property type="match status" value="1"/>
</dbReference>
<dbReference type="Pfam" id="PF00717">
    <property type="entry name" value="Peptidase_S24"/>
    <property type="match status" value="1"/>
</dbReference>
<evidence type="ECO:0000313" key="6">
    <source>
        <dbReference type="Proteomes" id="UP000095333"/>
    </source>
</evidence>
<reference evidence="5 6" key="1">
    <citation type="submission" date="2015-09" db="EMBL/GenBank/DDBJ databases">
        <authorList>
            <consortium name="Pathogen Informatics"/>
        </authorList>
    </citation>
    <scope>NUCLEOTIDE SEQUENCE [LARGE SCALE GENOMIC DNA]</scope>
    <source>
        <strain evidence="5 6">2789STDY5834842</strain>
    </source>
</reference>
<accession>A0A174KQR7</accession>
<keyword evidence="1" id="KW-0805">Transcription regulation</keyword>
<evidence type="ECO:0000256" key="3">
    <source>
        <dbReference type="ARBA" id="ARBA00023163"/>
    </source>
</evidence>
<dbReference type="InterPro" id="IPR036286">
    <property type="entry name" value="LexA/Signal_pep-like_sf"/>
</dbReference>
<evidence type="ECO:0000313" key="5">
    <source>
        <dbReference type="EMBL" id="CUP12377.1"/>
    </source>
</evidence>
<dbReference type="RefSeq" id="WP_057250744.1">
    <property type="nucleotide sequence ID" value="NZ_CYZI01000030.1"/>
</dbReference>
<evidence type="ECO:0000256" key="1">
    <source>
        <dbReference type="ARBA" id="ARBA00023015"/>
    </source>
</evidence>
<dbReference type="AlphaFoldDB" id="A0A174KQR7"/>
<dbReference type="InterPro" id="IPR039418">
    <property type="entry name" value="LexA-like"/>
</dbReference>
<evidence type="ECO:0000256" key="2">
    <source>
        <dbReference type="ARBA" id="ARBA00023125"/>
    </source>
</evidence>
<dbReference type="CDD" id="cd06529">
    <property type="entry name" value="S24_LexA-like"/>
    <property type="match status" value="1"/>
</dbReference>